<reference evidence="1 2" key="1">
    <citation type="submission" date="2018-06" db="EMBL/GenBank/DDBJ databases">
        <title>Comparative genomics reveals the genomic features of Rhizophagus irregularis, R. cerebriforme, R. diaphanum and Gigaspora rosea, and their symbiotic lifestyle signature.</title>
        <authorList>
            <person name="Morin E."/>
            <person name="San Clemente H."/>
            <person name="Chen E.C.H."/>
            <person name="De La Providencia I."/>
            <person name="Hainaut M."/>
            <person name="Kuo A."/>
            <person name="Kohler A."/>
            <person name="Murat C."/>
            <person name="Tang N."/>
            <person name="Roy S."/>
            <person name="Loubradou J."/>
            <person name="Henrissat B."/>
            <person name="Grigoriev I.V."/>
            <person name="Corradi N."/>
            <person name="Roux C."/>
            <person name="Martin F.M."/>
        </authorList>
    </citation>
    <scope>NUCLEOTIDE SEQUENCE [LARGE SCALE GENOMIC DNA]</scope>
    <source>
        <strain evidence="1 2">DAOM 227022</strain>
    </source>
</reference>
<evidence type="ECO:0000313" key="1">
    <source>
        <dbReference type="EMBL" id="RIA91435.1"/>
    </source>
</evidence>
<evidence type="ECO:0000313" key="2">
    <source>
        <dbReference type="Proteomes" id="UP000265703"/>
    </source>
</evidence>
<gene>
    <name evidence="1" type="ORF">C1645_875418</name>
</gene>
<keyword evidence="2" id="KW-1185">Reference proteome</keyword>
<comment type="caution">
    <text evidence="1">The sequence shown here is derived from an EMBL/GenBank/DDBJ whole genome shotgun (WGS) entry which is preliminary data.</text>
</comment>
<dbReference type="Proteomes" id="UP000265703">
    <property type="component" value="Unassembled WGS sequence"/>
</dbReference>
<proteinExistence type="predicted"/>
<dbReference type="OrthoDB" id="2318756at2759"/>
<name>A0A397T555_9GLOM</name>
<organism evidence="1 2">
    <name type="scientific">Glomus cerebriforme</name>
    <dbReference type="NCBI Taxonomy" id="658196"/>
    <lineage>
        <taxon>Eukaryota</taxon>
        <taxon>Fungi</taxon>
        <taxon>Fungi incertae sedis</taxon>
        <taxon>Mucoromycota</taxon>
        <taxon>Glomeromycotina</taxon>
        <taxon>Glomeromycetes</taxon>
        <taxon>Glomerales</taxon>
        <taxon>Glomeraceae</taxon>
        <taxon>Glomus</taxon>
    </lineage>
</organism>
<protein>
    <submittedName>
        <fullName evidence="1">Uncharacterized protein</fullName>
    </submittedName>
</protein>
<dbReference type="EMBL" id="QKYT01000152">
    <property type="protein sequence ID" value="RIA91435.1"/>
    <property type="molecule type" value="Genomic_DNA"/>
</dbReference>
<dbReference type="AlphaFoldDB" id="A0A397T555"/>
<sequence>MFFLKYGLDILVDDVRLSEFSDPVKDRREYVSTNPSYVRHDAGKKTYSTLNWFVSVPESGLHFSIKIWSFAATRQNPILAIVFIDGISDYILHLLESNSAERIDTFTDNKKNYFLKFNPTLWIDGNDLRNAMNSLSESHTKYGGMGCVSVYFYKAVRGLKSPEIPNYTLQQIPLIENKGSVHGINLSTTFVEKPGSLIGQARTKPYIGWKPDGKALAVLHLHYRPTYWLKLSEIIPESLFSYQKLNWYPENTDQKSSHLTTPLHPIKTEKHTDLYHQSSDVHTPQDKIFDINTLYTKNSDSSNLQKQNSQEGNINNTIVAESNVKTEIIIIDDPDDDRGAENKGKNAQMNAEKFNAELNGKRIKDTTQNKSDENIIQISGKRKYHQELDEIVDLSKKKSLKWVAIKYEKNF</sequence>
<accession>A0A397T555</accession>